<dbReference type="InterPro" id="IPR058240">
    <property type="entry name" value="rSAM_sf"/>
</dbReference>
<keyword evidence="5" id="KW-0411">Iron-sulfur</keyword>
<dbReference type="Proteomes" id="UP000075260">
    <property type="component" value="Unassembled WGS sequence"/>
</dbReference>
<dbReference type="InterPro" id="IPR007197">
    <property type="entry name" value="rSAM"/>
</dbReference>
<dbReference type="SFLD" id="SFLDS00029">
    <property type="entry name" value="Radical_SAM"/>
    <property type="match status" value="1"/>
</dbReference>
<evidence type="ECO:0000313" key="8">
    <source>
        <dbReference type="Proteomes" id="UP000075260"/>
    </source>
</evidence>
<dbReference type="PANTHER" id="PTHR43306:SF1">
    <property type="entry name" value="7,8-DIHYDRO-6-HYDROXYMETHYLPTERIN DIMETHYLTRANSFERASE"/>
    <property type="match status" value="1"/>
</dbReference>
<dbReference type="GO" id="GO:0051536">
    <property type="term" value="F:iron-sulfur cluster binding"/>
    <property type="evidence" value="ECO:0007669"/>
    <property type="project" value="UniProtKB-KW"/>
</dbReference>
<comment type="caution">
    <text evidence="7">The sequence shown here is derived from an EMBL/GenBank/DDBJ whole genome shotgun (WGS) entry which is preliminary data.</text>
</comment>
<dbReference type="GO" id="GO:0046872">
    <property type="term" value="F:metal ion binding"/>
    <property type="evidence" value="ECO:0007669"/>
    <property type="project" value="UniProtKB-KW"/>
</dbReference>
<dbReference type="InterPro" id="IPR013785">
    <property type="entry name" value="Aldolase_TIM"/>
</dbReference>
<keyword evidence="2" id="KW-0949">S-adenosyl-L-methionine</keyword>
<proteinExistence type="predicted"/>
<dbReference type="SFLD" id="SFLDG01067">
    <property type="entry name" value="SPASM/twitch_domain_containing"/>
    <property type="match status" value="1"/>
</dbReference>
<dbReference type="SFLD" id="SFLDG01100">
    <property type="entry name" value="methyltransferase_(Class_D)"/>
    <property type="match status" value="1"/>
</dbReference>
<reference evidence="7 8" key="1">
    <citation type="submission" date="2014-02" db="EMBL/GenBank/DDBJ databases">
        <title>The small core and large imbalanced accessory genome model reveals a collaborative survival strategy of Sorangium cellulosum strains in nature.</title>
        <authorList>
            <person name="Han K."/>
            <person name="Peng R."/>
            <person name="Blom J."/>
            <person name="Li Y.-Z."/>
        </authorList>
    </citation>
    <scope>NUCLEOTIDE SEQUENCE [LARGE SCALE GENOMIC DNA]</scope>
    <source>
        <strain evidence="7 8">So0008-312</strain>
    </source>
</reference>
<dbReference type="SUPFAM" id="SSF102114">
    <property type="entry name" value="Radical SAM enzymes"/>
    <property type="match status" value="1"/>
</dbReference>
<feature type="domain" description="Radical SAM core" evidence="6">
    <location>
        <begin position="105"/>
        <end position="328"/>
    </location>
</feature>
<keyword evidence="3" id="KW-0479">Metal-binding</keyword>
<dbReference type="Pfam" id="PF23545">
    <property type="entry name" value="Zn_ribbon_HMPTM"/>
    <property type="match status" value="1"/>
</dbReference>
<dbReference type="Pfam" id="PF04055">
    <property type="entry name" value="Radical_SAM"/>
    <property type="match status" value="1"/>
</dbReference>
<dbReference type="EMBL" id="JEMA01000264">
    <property type="protein sequence ID" value="KYF72425.1"/>
    <property type="molecule type" value="Genomic_DNA"/>
</dbReference>
<evidence type="ECO:0000256" key="2">
    <source>
        <dbReference type="ARBA" id="ARBA00022691"/>
    </source>
</evidence>
<dbReference type="GO" id="GO:0003824">
    <property type="term" value="F:catalytic activity"/>
    <property type="evidence" value="ECO:0007669"/>
    <property type="project" value="InterPro"/>
</dbReference>
<evidence type="ECO:0000256" key="3">
    <source>
        <dbReference type="ARBA" id="ARBA00022723"/>
    </source>
</evidence>
<evidence type="ECO:0000259" key="6">
    <source>
        <dbReference type="PROSITE" id="PS51918"/>
    </source>
</evidence>
<dbReference type="InterPro" id="IPR056488">
    <property type="entry name" value="Zn_ribbon_HMPTM"/>
</dbReference>
<name>A0A150QWN4_SORCE</name>
<dbReference type="RefSeq" id="WP_061606357.1">
    <property type="nucleotide sequence ID" value="NZ_CP162579.1"/>
</dbReference>
<dbReference type="PANTHER" id="PTHR43306">
    <property type="entry name" value="7,8-DIHYDRO-6-HYDROXYMETHYLPTERIN DIMETHYLTRANSFERASE"/>
    <property type="match status" value="1"/>
</dbReference>
<evidence type="ECO:0000256" key="5">
    <source>
        <dbReference type="ARBA" id="ARBA00023014"/>
    </source>
</evidence>
<dbReference type="InterPro" id="IPR006638">
    <property type="entry name" value="Elp3/MiaA/NifB-like_rSAM"/>
</dbReference>
<organism evidence="7 8">
    <name type="scientific">Sorangium cellulosum</name>
    <name type="common">Polyangium cellulosum</name>
    <dbReference type="NCBI Taxonomy" id="56"/>
    <lineage>
        <taxon>Bacteria</taxon>
        <taxon>Pseudomonadati</taxon>
        <taxon>Myxococcota</taxon>
        <taxon>Polyangia</taxon>
        <taxon>Polyangiales</taxon>
        <taxon>Polyangiaceae</taxon>
        <taxon>Sorangium</taxon>
    </lineage>
</organism>
<evidence type="ECO:0000256" key="1">
    <source>
        <dbReference type="ARBA" id="ARBA00001966"/>
    </source>
</evidence>
<dbReference type="OrthoDB" id="9782387at2"/>
<evidence type="ECO:0000313" key="7">
    <source>
        <dbReference type="EMBL" id="KYF72425.1"/>
    </source>
</evidence>
<dbReference type="AlphaFoldDB" id="A0A150QWN4"/>
<dbReference type="PROSITE" id="PS51918">
    <property type="entry name" value="RADICAL_SAM"/>
    <property type="match status" value="1"/>
</dbReference>
<dbReference type="Gene3D" id="3.20.20.70">
    <property type="entry name" value="Aldolase class I"/>
    <property type="match status" value="1"/>
</dbReference>
<keyword evidence="4" id="KW-0408">Iron</keyword>
<evidence type="ECO:0000256" key="4">
    <source>
        <dbReference type="ARBA" id="ARBA00023004"/>
    </source>
</evidence>
<dbReference type="SMART" id="SM00729">
    <property type="entry name" value="Elp3"/>
    <property type="match status" value="1"/>
</dbReference>
<gene>
    <name evidence="7" type="ORF">BE15_48055</name>
</gene>
<accession>A0A150QWN4</accession>
<dbReference type="InterPro" id="IPR034474">
    <property type="entry name" value="Methyltransferase_Class_D"/>
</dbReference>
<sequence length="500" mass="56290">MTTRLPLVDRKFTFTPNAKDREVFHSFSRGLCPQCKKAVDGVRILRDGKVYLRKQCPAHGQSEALISGDADWFLRSLTYVKEGSRPLEYATPVERGCPDDCGLCPDHEQHSCLPIIEITNHCNLECPICIVQNRHNYNMTREEFGRVLDGIVAKEGTLETINLSGGEPTLHPQFLELLDMARARTEIARVSISTNGLRCASDYAFCEELARRKVYVSLQLDALSNPALRVLRGAGDQAAAREKALANLKRAGVRTTLVSTVARGVNDDRIGECLRLLYDNDFILSLTFQPAAYTGYGGAHFAPHDPLNVMTIPDVVRAAEEQTGLLKKSDFLPLPCSHPSCFALTYLLKVDGEFIPFPRFLELDRYLELLSNRGTIRPDEEFEGALRDAIDQMWTSSGQVPDCDRILKVLRRAIFLMYPEERALALEERLHIGEGLVKTVFIHAFMDVHNFEVDRIKKCCTHYALPDGRLMPGCAYNNLYRDRDPRYAGPIGEPQIWGKT</sequence>
<comment type="cofactor">
    <cofactor evidence="1">
        <name>[4Fe-4S] cluster</name>
        <dbReference type="ChEBI" id="CHEBI:49883"/>
    </cofactor>
</comment>
<dbReference type="CDD" id="cd01335">
    <property type="entry name" value="Radical_SAM"/>
    <property type="match status" value="1"/>
</dbReference>
<protein>
    <recommendedName>
        <fullName evidence="6">Radical SAM core domain-containing protein</fullName>
    </recommendedName>
</protein>